<reference evidence="13" key="1">
    <citation type="journal article" date="2012" name="Nat. Genet.">
        <title>Whole-genome sequence of Schistosoma haematobium.</title>
        <authorList>
            <person name="Young N.D."/>
            <person name="Jex A.R."/>
            <person name="Li B."/>
            <person name="Liu S."/>
            <person name="Yang L."/>
            <person name="Xiong Z."/>
            <person name="Li Y."/>
            <person name="Cantacessi C."/>
            <person name="Hall R.S."/>
            <person name="Xu X."/>
            <person name="Chen F."/>
            <person name="Wu X."/>
            <person name="Zerlotini A."/>
            <person name="Oliveira G."/>
            <person name="Hofmann A."/>
            <person name="Zhang G."/>
            <person name="Fang X."/>
            <person name="Kang Y."/>
            <person name="Campbell B.E."/>
            <person name="Loukas A."/>
            <person name="Ranganathan S."/>
            <person name="Rollinson D."/>
            <person name="Rinaldi G."/>
            <person name="Brindley P.J."/>
            <person name="Yang H."/>
            <person name="Wang J."/>
            <person name="Wang J."/>
            <person name="Gasser R.B."/>
        </authorList>
    </citation>
    <scope>NUCLEOTIDE SEQUENCE [LARGE SCALE GENOMIC DNA]</scope>
</reference>
<evidence type="ECO:0000256" key="8">
    <source>
        <dbReference type="ARBA" id="ARBA00022898"/>
    </source>
</evidence>
<feature type="domain" description="C2H2-type" evidence="12">
    <location>
        <begin position="174"/>
        <end position="201"/>
    </location>
</feature>
<feature type="region of interest" description="Disordered" evidence="11">
    <location>
        <begin position="275"/>
        <end position="307"/>
    </location>
</feature>
<dbReference type="STRING" id="6185.A0A094ZJD2"/>
<dbReference type="SUPFAM" id="SSF53686">
    <property type="entry name" value="Tryptophan synthase beta subunit-like PLP-dependent enzymes"/>
    <property type="match status" value="1"/>
</dbReference>
<comment type="cofactor">
    <cofactor evidence="1">
        <name>pyridoxal 5'-phosphate</name>
        <dbReference type="ChEBI" id="CHEBI:597326"/>
    </cofactor>
</comment>
<dbReference type="GO" id="GO:0004122">
    <property type="term" value="F:cystathionine beta-synthase activity"/>
    <property type="evidence" value="ECO:0007669"/>
    <property type="project" value="UniProtKB-EC"/>
</dbReference>
<dbReference type="InterPro" id="IPR046342">
    <property type="entry name" value="CBS_dom_sf"/>
</dbReference>
<evidence type="ECO:0000256" key="1">
    <source>
        <dbReference type="ARBA" id="ARBA00001933"/>
    </source>
</evidence>
<evidence type="ECO:0000256" key="7">
    <source>
        <dbReference type="ARBA" id="ARBA00022833"/>
    </source>
</evidence>
<name>A0A094ZJD2_SCHHA</name>
<dbReference type="GO" id="GO:0009069">
    <property type="term" value="P:serine family amino acid metabolic process"/>
    <property type="evidence" value="ECO:0007669"/>
    <property type="project" value="UniProtKB-ARBA"/>
</dbReference>
<dbReference type="PROSITE" id="PS50157">
    <property type="entry name" value="ZINC_FINGER_C2H2_2"/>
    <property type="match status" value="3"/>
</dbReference>
<evidence type="ECO:0000256" key="3">
    <source>
        <dbReference type="ARBA" id="ARBA00007103"/>
    </source>
</evidence>
<dbReference type="GO" id="GO:0044272">
    <property type="term" value="P:sulfur compound biosynthetic process"/>
    <property type="evidence" value="ECO:0007669"/>
    <property type="project" value="UniProtKB-ARBA"/>
</dbReference>
<keyword evidence="7" id="KW-0862">Zinc</keyword>
<dbReference type="InterPro" id="IPR050214">
    <property type="entry name" value="Cys_Synth/Cystath_Beta-Synth"/>
</dbReference>
<dbReference type="Gene3D" id="3.30.160.60">
    <property type="entry name" value="Classic Zinc Finger"/>
    <property type="match status" value="5"/>
</dbReference>
<comment type="pathway">
    <text evidence="2">Amino-acid biosynthesis; L-cysteine biosynthesis; L-cysteine from L-homocysteine and L-serine: step 1/2.</text>
</comment>
<dbReference type="InterPro" id="IPR036052">
    <property type="entry name" value="TrpB-like_PALP_sf"/>
</dbReference>
<accession>A0A094ZJD2</accession>
<dbReference type="InterPro" id="IPR001926">
    <property type="entry name" value="TrpB-like_PALP"/>
</dbReference>
<dbReference type="PANTHER" id="PTHR10314">
    <property type="entry name" value="CYSTATHIONINE BETA-SYNTHASE"/>
    <property type="match status" value="1"/>
</dbReference>
<dbReference type="SMART" id="SM00355">
    <property type="entry name" value="ZnF_C2H2"/>
    <property type="match status" value="7"/>
</dbReference>
<evidence type="ECO:0000256" key="2">
    <source>
        <dbReference type="ARBA" id="ARBA00005003"/>
    </source>
</evidence>
<feature type="domain" description="C2H2-type" evidence="12">
    <location>
        <begin position="104"/>
        <end position="128"/>
    </location>
</feature>
<dbReference type="GO" id="GO:0008270">
    <property type="term" value="F:zinc ion binding"/>
    <property type="evidence" value="ECO:0007669"/>
    <property type="project" value="UniProtKB-KW"/>
</dbReference>
<protein>
    <recommendedName>
        <fullName evidence="4">cystathionine beta-synthase</fullName>
        <ecNumber evidence="4">4.2.1.22</ecNumber>
    </recommendedName>
</protein>
<keyword evidence="6 10" id="KW-0863">Zinc-finger</keyword>
<dbReference type="SUPFAM" id="SSF57667">
    <property type="entry name" value="beta-beta-alpha zinc fingers"/>
    <property type="match status" value="3"/>
</dbReference>
<dbReference type="FunFam" id="3.30.160.60:FF:000446">
    <property type="entry name" value="Zinc finger protein"/>
    <property type="match status" value="1"/>
</dbReference>
<feature type="domain" description="C2H2-type" evidence="12">
    <location>
        <begin position="4"/>
        <end position="31"/>
    </location>
</feature>
<dbReference type="EC" id="4.2.1.22" evidence="4"/>
<sequence>MTRICCTFCDMYFGKPSRLEAHLRIHTGERPYVCICGKTYTRKQHLTRHASKCPKTIPENNLSNQKEPVRVEKTYSCSQCSAGPFQKKKMVSAHMAIVHGERKHVCDKCDRAFPTASKLRRHSSKHHGYTCKLCFEQLSENPENDESVALKPIHFESFACLRRHIAEAHPKTPLQCPSCNMRFTRPAALAEHKSTHTPGGPSVRRRFICPLCSPDVTGDKDNSNSQEKDCLVAFTAKRNLDAHMRLVHANLKFPCTWRGCPVLLSTKQKLNEHMERHRLGKSVAFKSRNRRNSRNDSSRRFNDNKNLSMNNNEDYWETASQNSIIALFKRNKILNHSLELIGNTPLIQLNQIVKNEGIECELLGKCEFLNIGGSIKDRIAKRMIEEAELEGKLKPGDTIIEPTSGNTGIGLALTASLKGYRRIIVMSEKMSSEKESYLRCLGAEIVRTPASANFDHPDSLFRVSEKIKNEIGPSAHIMNQYTNPYNPIAHFDETAEEILRDCTEENGQIKLDMLVVGVGTGGTITGISRKIKMKVPNCLIVGVDPIGSILANPECQETTPYDVEGIGYDFFPTVLDTNGIDKWCKTGDHESFEMARRLIHEEGLPCGGSSGAAVAGAIRTIKELGLGKNSRIVVILPDNVRNYMSKFLSNDWMFSRGYMNFPLGDAFRNNWINDTLDELIAGLPKTVRITSEYTVKDASNLIKTENVRGLLVVENNGTKLCVLGVFDSNVLRLLFSGSVKPTDLVVKAMNKNYRQVEEVHGLDRVSRELTIESYVVLWNKESKVKPFQ</sequence>
<dbReference type="InterPro" id="IPR036236">
    <property type="entry name" value="Znf_C2H2_sf"/>
</dbReference>
<dbReference type="EMBL" id="KL250527">
    <property type="protein sequence ID" value="KGB33009.1"/>
    <property type="molecule type" value="Genomic_DNA"/>
</dbReference>
<keyword evidence="8" id="KW-0663">Pyridoxal phosphate</keyword>
<evidence type="ECO:0000256" key="10">
    <source>
        <dbReference type="PROSITE-ProRule" id="PRU00042"/>
    </source>
</evidence>
<evidence type="ECO:0000259" key="12">
    <source>
        <dbReference type="PROSITE" id="PS50157"/>
    </source>
</evidence>
<evidence type="ECO:0000256" key="9">
    <source>
        <dbReference type="ARBA" id="ARBA00047490"/>
    </source>
</evidence>
<dbReference type="InterPro" id="IPR013087">
    <property type="entry name" value="Znf_C2H2_type"/>
</dbReference>
<comment type="catalytic activity">
    <reaction evidence="9">
        <text>L-homocysteine + L-serine = L,L-cystathionine + H2O</text>
        <dbReference type="Rhea" id="RHEA:10112"/>
        <dbReference type="ChEBI" id="CHEBI:15377"/>
        <dbReference type="ChEBI" id="CHEBI:33384"/>
        <dbReference type="ChEBI" id="CHEBI:58161"/>
        <dbReference type="ChEBI" id="CHEBI:58199"/>
        <dbReference type="EC" id="4.2.1.22"/>
    </reaction>
</comment>
<comment type="similarity">
    <text evidence="3">Belongs to the cysteine synthase/cystathionine beta-synthase family.</text>
</comment>
<dbReference type="AlphaFoldDB" id="A0A094ZJD2"/>
<evidence type="ECO:0000256" key="11">
    <source>
        <dbReference type="SAM" id="MobiDB-lite"/>
    </source>
</evidence>
<organism evidence="13">
    <name type="scientific">Schistosoma haematobium</name>
    <name type="common">Blood fluke</name>
    <dbReference type="NCBI Taxonomy" id="6185"/>
    <lineage>
        <taxon>Eukaryota</taxon>
        <taxon>Metazoa</taxon>
        <taxon>Spiralia</taxon>
        <taxon>Lophotrochozoa</taxon>
        <taxon>Platyhelminthes</taxon>
        <taxon>Trematoda</taxon>
        <taxon>Digenea</taxon>
        <taxon>Strigeidida</taxon>
        <taxon>Schistosomatoidea</taxon>
        <taxon>Schistosomatidae</taxon>
        <taxon>Schistosoma</taxon>
    </lineage>
</organism>
<dbReference type="GO" id="GO:0006534">
    <property type="term" value="P:cysteine metabolic process"/>
    <property type="evidence" value="ECO:0007669"/>
    <property type="project" value="UniProtKB-ARBA"/>
</dbReference>
<dbReference type="PROSITE" id="PS00028">
    <property type="entry name" value="ZINC_FINGER_C2H2_1"/>
    <property type="match status" value="4"/>
</dbReference>
<dbReference type="Gene3D" id="3.10.580.10">
    <property type="entry name" value="CBS-domain"/>
    <property type="match status" value="1"/>
</dbReference>
<evidence type="ECO:0000256" key="4">
    <source>
        <dbReference type="ARBA" id="ARBA00012041"/>
    </source>
</evidence>
<proteinExistence type="inferred from homology"/>
<evidence type="ECO:0000313" key="13">
    <source>
        <dbReference type="EMBL" id="KGB33009.1"/>
    </source>
</evidence>
<evidence type="ECO:0000256" key="5">
    <source>
        <dbReference type="ARBA" id="ARBA00022723"/>
    </source>
</evidence>
<dbReference type="CDD" id="cd01561">
    <property type="entry name" value="CBS_like"/>
    <property type="match status" value="1"/>
</dbReference>
<dbReference type="Pfam" id="PF00291">
    <property type="entry name" value="PALP"/>
    <property type="match status" value="1"/>
</dbReference>
<feature type="compositionally biased region" description="Basic and acidic residues" evidence="11">
    <location>
        <begin position="293"/>
        <end position="303"/>
    </location>
</feature>
<keyword evidence="5" id="KW-0479">Metal-binding</keyword>
<gene>
    <name evidence="13" type="ORF">MS3_01163</name>
</gene>
<dbReference type="Pfam" id="PF00096">
    <property type="entry name" value="zf-C2H2"/>
    <property type="match status" value="2"/>
</dbReference>
<dbReference type="Gene3D" id="3.40.50.1100">
    <property type="match status" value="2"/>
</dbReference>
<evidence type="ECO:0000256" key="6">
    <source>
        <dbReference type="ARBA" id="ARBA00022771"/>
    </source>
</evidence>
<dbReference type="FunFam" id="3.40.50.1100:FF:000118">
    <property type="entry name" value="Related to CYS4-cystathionine beta-synthase"/>
    <property type="match status" value="1"/>
</dbReference>
<dbReference type="FunFam" id="3.40.50.1100:FF:000003">
    <property type="entry name" value="Cystathionine beta-synthase"/>
    <property type="match status" value="1"/>
</dbReference>